<dbReference type="AlphaFoldDB" id="A0A4V3IDJ1"/>
<dbReference type="Proteomes" id="UP000297907">
    <property type="component" value="Unassembled WGS sequence"/>
</dbReference>
<dbReference type="OrthoDB" id="4559359at2"/>
<comment type="caution">
    <text evidence="2">The sequence shown here is derived from an EMBL/GenBank/DDBJ whole genome shotgun (WGS) entry which is preliminary data.</text>
</comment>
<evidence type="ECO:0000313" key="3">
    <source>
        <dbReference type="Proteomes" id="UP000297907"/>
    </source>
</evidence>
<dbReference type="EMBL" id="SOFL01000002">
    <property type="protein sequence ID" value="TFC07100.1"/>
    <property type="molecule type" value="Genomic_DNA"/>
</dbReference>
<keyword evidence="1" id="KW-1133">Transmembrane helix</keyword>
<protein>
    <recommendedName>
        <fullName evidence="4">DUF2178 domain-containing protein</fullName>
    </recommendedName>
</protein>
<proteinExistence type="predicted"/>
<feature type="transmembrane region" description="Helical" evidence="1">
    <location>
        <begin position="40"/>
        <end position="65"/>
    </location>
</feature>
<accession>A0A4V3IDJ1</accession>
<feature type="transmembrane region" description="Helical" evidence="1">
    <location>
        <begin position="7"/>
        <end position="28"/>
    </location>
</feature>
<evidence type="ECO:0000313" key="2">
    <source>
        <dbReference type="EMBL" id="TFC07100.1"/>
    </source>
</evidence>
<reference evidence="2 3" key="1">
    <citation type="submission" date="2019-03" db="EMBL/GenBank/DDBJ databases">
        <title>Genomics of glacier-inhabiting Cryobacterium strains.</title>
        <authorList>
            <person name="Liu Q."/>
            <person name="Xin Y.-H."/>
        </authorList>
    </citation>
    <scope>NUCLEOTIDE SEQUENCE [LARGE SCALE GENOMIC DNA]</scope>
    <source>
        <strain evidence="2 3">RHLS22-1</strain>
    </source>
</reference>
<feature type="transmembrane region" description="Helical" evidence="1">
    <location>
        <begin position="111"/>
        <end position="134"/>
    </location>
</feature>
<name>A0A4V3IDJ1_9MICO</name>
<keyword evidence="1" id="KW-0812">Transmembrane</keyword>
<evidence type="ECO:0008006" key="4">
    <source>
        <dbReference type="Google" id="ProtNLM"/>
    </source>
</evidence>
<keyword evidence="3" id="KW-1185">Reference proteome</keyword>
<sequence>MAHEEQRAWIMAGVTIIAYGIYLGWVLGGAHGEPLAEVPYAAAMLWTIGGAIVGSILLNIVAAILSPRDATAKDQRDTEIHRTSQYIGQSFVILGAVLAMLFALAEVGFFWIANVIYLGFMLSALLGSVAKIVAYRRGFQSW</sequence>
<feature type="transmembrane region" description="Helical" evidence="1">
    <location>
        <begin position="86"/>
        <end position="105"/>
    </location>
</feature>
<evidence type="ECO:0000256" key="1">
    <source>
        <dbReference type="SAM" id="Phobius"/>
    </source>
</evidence>
<keyword evidence="1" id="KW-0472">Membrane</keyword>
<gene>
    <name evidence="2" type="ORF">E3O42_01125</name>
</gene>
<organism evidence="2 3">
    <name type="scientific">Cryobacterium adonitolivorans</name>
    <dbReference type="NCBI Taxonomy" id="1259189"/>
    <lineage>
        <taxon>Bacteria</taxon>
        <taxon>Bacillati</taxon>
        <taxon>Actinomycetota</taxon>
        <taxon>Actinomycetes</taxon>
        <taxon>Micrococcales</taxon>
        <taxon>Microbacteriaceae</taxon>
        <taxon>Cryobacterium</taxon>
    </lineage>
</organism>